<keyword evidence="2" id="KW-1185">Reference proteome</keyword>
<dbReference type="Proteomes" id="UP000199444">
    <property type="component" value="Unassembled WGS sequence"/>
</dbReference>
<organism evidence="1 2">
    <name type="scientific">Virgibacillus salinus</name>
    <dbReference type="NCBI Taxonomy" id="553311"/>
    <lineage>
        <taxon>Bacteria</taxon>
        <taxon>Bacillati</taxon>
        <taxon>Bacillota</taxon>
        <taxon>Bacilli</taxon>
        <taxon>Bacillales</taxon>
        <taxon>Bacillaceae</taxon>
        <taxon>Virgibacillus</taxon>
    </lineage>
</organism>
<reference evidence="1 2" key="1">
    <citation type="submission" date="2016-10" db="EMBL/GenBank/DDBJ databases">
        <authorList>
            <person name="de Groot N.N."/>
        </authorList>
    </citation>
    <scope>NUCLEOTIDE SEQUENCE [LARGE SCALE GENOMIC DNA]</scope>
    <source>
        <strain evidence="1 2">CGMCC 1.10449</strain>
    </source>
</reference>
<proteinExistence type="predicted"/>
<accession>A0A1H1B5V0</accession>
<evidence type="ECO:0000313" key="1">
    <source>
        <dbReference type="EMBL" id="SDQ47131.1"/>
    </source>
</evidence>
<protein>
    <recommendedName>
        <fullName evidence="3">RNA polymerase subunit sigma-70</fullName>
    </recommendedName>
</protein>
<dbReference type="EMBL" id="FNKD01000002">
    <property type="protein sequence ID" value="SDQ47131.1"/>
    <property type="molecule type" value="Genomic_DNA"/>
</dbReference>
<name>A0A1H1B5V0_9BACI</name>
<sequence>MRIQEKHWNSNMSKDIYGANFHRFIEIEDQFNHMEIAEELGITLGEVKKLKKKITRT</sequence>
<evidence type="ECO:0008006" key="3">
    <source>
        <dbReference type="Google" id="ProtNLM"/>
    </source>
</evidence>
<evidence type="ECO:0000313" key="2">
    <source>
        <dbReference type="Proteomes" id="UP000199444"/>
    </source>
</evidence>
<dbReference type="AlphaFoldDB" id="A0A1H1B5V0"/>
<gene>
    <name evidence="1" type="ORF">SAMN05216231_1609</name>
</gene>
<dbReference type="RefSeq" id="WP_175559463.1">
    <property type="nucleotide sequence ID" value="NZ_FNKD01000002.1"/>
</dbReference>